<feature type="signal peptide" evidence="2">
    <location>
        <begin position="1"/>
        <end position="20"/>
    </location>
</feature>
<evidence type="ECO:0000313" key="4">
    <source>
        <dbReference type="EMBL" id="MFC7014478.1"/>
    </source>
</evidence>
<protein>
    <submittedName>
        <fullName evidence="4">Transporter substrate-binding domain-containing protein</fullName>
    </submittedName>
</protein>
<dbReference type="Proteomes" id="UP001596409">
    <property type="component" value="Unassembled WGS sequence"/>
</dbReference>
<keyword evidence="5" id="KW-1185">Reference proteome</keyword>
<organism evidence="4 5">
    <name type="scientific">Streptomyces viridiviolaceus</name>
    <dbReference type="NCBI Taxonomy" id="68282"/>
    <lineage>
        <taxon>Bacteria</taxon>
        <taxon>Bacillati</taxon>
        <taxon>Actinomycetota</taxon>
        <taxon>Actinomycetes</taxon>
        <taxon>Kitasatosporales</taxon>
        <taxon>Streptomycetaceae</taxon>
        <taxon>Streptomyces</taxon>
    </lineage>
</organism>
<accession>A0ABW2E600</accession>
<dbReference type="PROSITE" id="PS51257">
    <property type="entry name" value="PROKAR_LIPOPROTEIN"/>
    <property type="match status" value="1"/>
</dbReference>
<dbReference type="RefSeq" id="WP_189876353.1">
    <property type="nucleotide sequence ID" value="NZ_BMWA01000020.1"/>
</dbReference>
<dbReference type="Pfam" id="PF00497">
    <property type="entry name" value="SBP_bac_3"/>
    <property type="match status" value="1"/>
</dbReference>
<evidence type="ECO:0000256" key="1">
    <source>
        <dbReference type="ARBA" id="ARBA00022729"/>
    </source>
</evidence>
<dbReference type="SMART" id="SM00062">
    <property type="entry name" value="PBPb"/>
    <property type="match status" value="1"/>
</dbReference>
<sequence length="300" mass="32007">MTRKHAGRLTVAMVAVLALAASGCSVKTAGSTGAGSDSKSGASNARLPADIRSKGAIDVGVFVPYAPITYMENGKVVGTDPTLIRAVGDKLGIEVRFHTLAFESMIPSIVNGRNDVLIGSFQDTAERRKQVDFLDISRSGMRAVVLKGNPKNVDPDNACGLTGGEEAGSYQLTVAKYLAEQCEKQGRPRLKVLTFTDPGQAFLSLENGRTDLTLQAPAVAKYTVQQNEKLEVLEPLVSVPGDSYEGWILPKGDEALRTAFVHAIQELIEEGRWQELMKETGIGDAALIPPLVNTEPADIG</sequence>
<gene>
    <name evidence="4" type="ORF">ACFQMH_22710</name>
</gene>
<name>A0ABW2E600_9ACTN</name>
<comment type="caution">
    <text evidence="4">The sequence shown here is derived from an EMBL/GenBank/DDBJ whole genome shotgun (WGS) entry which is preliminary data.</text>
</comment>
<evidence type="ECO:0000313" key="5">
    <source>
        <dbReference type="Proteomes" id="UP001596409"/>
    </source>
</evidence>
<feature type="domain" description="Solute-binding protein family 3/N-terminal" evidence="3">
    <location>
        <begin position="56"/>
        <end position="284"/>
    </location>
</feature>
<evidence type="ECO:0000259" key="3">
    <source>
        <dbReference type="SMART" id="SM00062"/>
    </source>
</evidence>
<dbReference type="EMBL" id="JBHSYM010000048">
    <property type="protein sequence ID" value="MFC7014478.1"/>
    <property type="molecule type" value="Genomic_DNA"/>
</dbReference>
<reference evidence="5" key="1">
    <citation type="journal article" date="2019" name="Int. J. Syst. Evol. Microbiol.">
        <title>The Global Catalogue of Microorganisms (GCM) 10K type strain sequencing project: providing services to taxonomists for standard genome sequencing and annotation.</title>
        <authorList>
            <consortium name="The Broad Institute Genomics Platform"/>
            <consortium name="The Broad Institute Genome Sequencing Center for Infectious Disease"/>
            <person name="Wu L."/>
            <person name="Ma J."/>
        </authorList>
    </citation>
    <scope>NUCLEOTIDE SEQUENCE [LARGE SCALE GENOMIC DNA]</scope>
    <source>
        <strain evidence="5">JCM 4855</strain>
    </source>
</reference>
<dbReference type="PANTHER" id="PTHR35936:SF17">
    <property type="entry name" value="ARGININE-BINDING EXTRACELLULAR PROTEIN ARTP"/>
    <property type="match status" value="1"/>
</dbReference>
<dbReference type="InterPro" id="IPR001638">
    <property type="entry name" value="Solute-binding_3/MltF_N"/>
</dbReference>
<dbReference type="Gene3D" id="3.40.190.10">
    <property type="entry name" value="Periplasmic binding protein-like II"/>
    <property type="match status" value="2"/>
</dbReference>
<feature type="chain" id="PRO_5045928791" evidence="2">
    <location>
        <begin position="21"/>
        <end position="300"/>
    </location>
</feature>
<keyword evidence="1 2" id="KW-0732">Signal</keyword>
<dbReference type="SUPFAM" id="SSF53850">
    <property type="entry name" value="Periplasmic binding protein-like II"/>
    <property type="match status" value="1"/>
</dbReference>
<evidence type="ECO:0000256" key="2">
    <source>
        <dbReference type="SAM" id="SignalP"/>
    </source>
</evidence>
<dbReference type="PANTHER" id="PTHR35936">
    <property type="entry name" value="MEMBRANE-BOUND LYTIC MUREIN TRANSGLYCOSYLASE F"/>
    <property type="match status" value="1"/>
</dbReference>
<proteinExistence type="predicted"/>